<dbReference type="Pfam" id="PF00005">
    <property type="entry name" value="ABC_tran"/>
    <property type="match status" value="1"/>
</dbReference>
<sequence>MSGTLLDVEDLSVHYPMRRGPLQALTGRARRVVRAVDGVSFGLGRGEMVAVVGESGCGKSTTAQAICGMAAPTTGTVRLDGAEITGLSQRRLRPVRRRVQMIYQDPYESLDPLFRVRRTLEEPMLIHGIGGSRAGRAALAEEALERSGLSPARAFLDRYPHELSGGQRQRVSIAAALVLEPDVLLADEPVSMLDVSVRAGVLSLLDTLRRTRDLGILMITHDLSTAAHFADRIIVMYLGRIVEQGPARDVVRAPLHPYTKALLSAVPERDPRKRTAPQVLKGETPDPVDIPSGCRFRPRCPVAGDVCAGTDPSLRPDAGGAGGATAGHQAACLLV</sequence>
<feature type="region of interest" description="Disordered" evidence="5">
    <location>
        <begin position="267"/>
        <end position="288"/>
    </location>
</feature>
<dbReference type="InterPro" id="IPR050319">
    <property type="entry name" value="ABC_transp_ATP-bind"/>
</dbReference>
<name>A0ABW2CIQ8_9ACTN</name>
<keyword evidence="4 7" id="KW-0067">ATP-binding</keyword>
<dbReference type="SMART" id="SM00382">
    <property type="entry name" value="AAA"/>
    <property type="match status" value="1"/>
</dbReference>
<dbReference type="PANTHER" id="PTHR43776">
    <property type="entry name" value="TRANSPORT ATP-BINDING PROTEIN"/>
    <property type="match status" value="1"/>
</dbReference>
<dbReference type="PROSITE" id="PS50893">
    <property type="entry name" value="ABC_TRANSPORTER_2"/>
    <property type="match status" value="1"/>
</dbReference>
<comment type="caution">
    <text evidence="7">The sequence shown here is derived from an EMBL/GenBank/DDBJ whole genome shotgun (WGS) entry which is preliminary data.</text>
</comment>
<evidence type="ECO:0000313" key="8">
    <source>
        <dbReference type="Proteomes" id="UP001596380"/>
    </source>
</evidence>
<evidence type="ECO:0000256" key="5">
    <source>
        <dbReference type="SAM" id="MobiDB-lite"/>
    </source>
</evidence>
<evidence type="ECO:0000256" key="3">
    <source>
        <dbReference type="ARBA" id="ARBA00022741"/>
    </source>
</evidence>
<dbReference type="SUPFAM" id="SSF52540">
    <property type="entry name" value="P-loop containing nucleoside triphosphate hydrolases"/>
    <property type="match status" value="1"/>
</dbReference>
<dbReference type="CDD" id="cd03257">
    <property type="entry name" value="ABC_NikE_OppD_transporters"/>
    <property type="match status" value="1"/>
</dbReference>
<proteinExistence type="inferred from homology"/>
<evidence type="ECO:0000256" key="1">
    <source>
        <dbReference type="ARBA" id="ARBA00005417"/>
    </source>
</evidence>
<dbReference type="GO" id="GO:0005524">
    <property type="term" value="F:ATP binding"/>
    <property type="evidence" value="ECO:0007669"/>
    <property type="project" value="UniProtKB-KW"/>
</dbReference>
<organism evidence="7 8">
    <name type="scientific">Actinomadura yumaensis</name>
    <dbReference type="NCBI Taxonomy" id="111807"/>
    <lineage>
        <taxon>Bacteria</taxon>
        <taxon>Bacillati</taxon>
        <taxon>Actinomycetota</taxon>
        <taxon>Actinomycetes</taxon>
        <taxon>Streptosporangiales</taxon>
        <taxon>Thermomonosporaceae</taxon>
        <taxon>Actinomadura</taxon>
    </lineage>
</organism>
<dbReference type="InterPro" id="IPR027417">
    <property type="entry name" value="P-loop_NTPase"/>
</dbReference>
<dbReference type="InterPro" id="IPR013563">
    <property type="entry name" value="Oligopep_ABC_C"/>
</dbReference>
<dbReference type="PROSITE" id="PS00211">
    <property type="entry name" value="ABC_TRANSPORTER_1"/>
    <property type="match status" value="1"/>
</dbReference>
<gene>
    <name evidence="7" type="ORF">ACFQKB_13920</name>
</gene>
<dbReference type="Gene3D" id="3.40.50.300">
    <property type="entry name" value="P-loop containing nucleotide triphosphate hydrolases"/>
    <property type="match status" value="1"/>
</dbReference>
<evidence type="ECO:0000256" key="2">
    <source>
        <dbReference type="ARBA" id="ARBA00022448"/>
    </source>
</evidence>
<dbReference type="RefSeq" id="WP_309240275.1">
    <property type="nucleotide sequence ID" value="NZ_JBHSXE010000001.1"/>
</dbReference>
<dbReference type="PANTHER" id="PTHR43776:SF7">
    <property type="entry name" value="D,D-DIPEPTIDE TRANSPORT ATP-BINDING PROTEIN DDPF-RELATED"/>
    <property type="match status" value="1"/>
</dbReference>
<evidence type="ECO:0000256" key="4">
    <source>
        <dbReference type="ARBA" id="ARBA00022840"/>
    </source>
</evidence>
<dbReference type="NCBIfam" id="TIGR01727">
    <property type="entry name" value="oligo_HPY"/>
    <property type="match status" value="1"/>
</dbReference>
<dbReference type="EMBL" id="JBHSXS010000006">
    <property type="protein sequence ID" value="MFC6880860.1"/>
    <property type="molecule type" value="Genomic_DNA"/>
</dbReference>
<evidence type="ECO:0000259" key="6">
    <source>
        <dbReference type="PROSITE" id="PS50893"/>
    </source>
</evidence>
<dbReference type="InterPro" id="IPR003439">
    <property type="entry name" value="ABC_transporter-like_ATP-bd"/>
</dbReference>
<comment type="similarity">
    <text evidence="1">Belongs to the ABC transporter superfamily.</text>
</comment>
<dbReference type="Pfam" id="PF08352">
    <property type="entry name" value="oligo_HPY"/>
    <property type="match status" value="1"/>
</dbReference>
<keyword evidence="3" id="KW-0547">Nucleotide-binding</keyword>
<dbReference type="Proteomes" id="UP001596380">
    <property type="component" value="Unassembled WGS sequence"/>
</dbReference>
<dbReference type="InterPro" id="IPR003593">
    <property type="entry name" value="AAA+_ATPase"/>
</dbReference>
<keyword evidence="8" id="KW-1185">Reference proteome</keyword>
<dbReference type="InterPro" id="IPR017871">
    <property type="entry name" value="ABC_transporter-like_CS"/>
</dbReference>
<keyword evidence="2" id="KW-0813">Transport</keyword>
<protein>
    <submittedName>
        <fullName evidence="7">Oligopeptide/dipeptide ABC transporter ATP-binding protein</fullName>
    </submittedName>
</protein>
<accession>A0ABW2CIQ8</accession>
<reference evidence="8" key="1">
    <citation type="journal article" date="2019" name="Int. J. Syst. Evol. Microbiol.">
        <title>The Global Catalogue of Microorganisms (GCM) 10K type strain sequencing project: providing services to taxonomists for standard genome sequencing and annotation.</title>
        <authorList>
            <consortium name="The Broad Institute Genomics Platform"/>
            <consortium name="The Broad Institute Genome Sequencing Center for Infectious Disease"/>
            <person name="Wu L."/>
            <person name="Ma J."/>
        </authorList>
    </citation>
    <scope>NUCLEOTIDE SEQUENCE [LARGE SCALE GENOMIC DNA]</scope>
    <source>
        <strain evidence="8">JCM 3369</strain>
    </source>
</reference>
<evidence type="ECO:0000313" key="7">
    <source>
        <dbReference type="EMBL" id="MFC6880860.1"/>
    </source>
</evidence>
<feature type="domain" description="ABC transporter" evidence="6">
    <location>
        <begin position="6"/>
        <end position="263"/>
    </location>
</feature>